<evidence type="ECO:0000313" key="15">
    <source>
        <dbReference type="Proteomes" id="UP000198287"/>
    </source>
</evidence>
<dbReference type="EMBL" id="LNIX01000026">
    <property type="protein sequence ID" value="OXA42540.1"/>
    <property type="molecule type" value="Genomic_DNA"/>
</dbReference>
<proteinExistence type="inferred from homology"/>
<keyword evidence="5" id="KW-0677">Repeat</keyword>
<dbReference type="OMA" id="RENWWSA"/>
<evidence type="ECO:0000256" key="8">
    <source>
        <dbReference type="ARBA" id="ARBA00022989"/>
    </source>
</evidence>
<feature type="transmembrane region" description="Helical" evidence="10">
    <location>
        <begin position="53"/>
        <end position="74"/>
    </location>
</feature>
<comment type="subcellular location">
    <subcellularLocation>
        <location evidence="1">Vacuole membrane</location>
        <topology evidence="1">Multi-pass membrane protein</topology>
    </subcellularLocation>
</comment>
<dbReference type="AlphaFoldDB" id="A0A226DBN4"/>
<feature type="domain" description="ABC transmembrane type-1" evidence="13">
    <location>
        <begin position="5"/>
        <end position="290"/>
    </location>
</feature>
<evidence type="ECO:0000256" key="2">
    <source>
        <dbReference type="ARBA" id="ARBA00009726"/>
    </source>
</evidence>
<evidence type="ECO:0000256" key="6">
    <source>
        <dbReference type="ARBA" id="ARBA00022741"/>
    </source>
</evidence>
<keyword evidence="8 10" id="KW-1133">Transmembrane helix</keyword>
<evidence type="ECO:0000256" key="1">
    <source>
        <dbReference type="ARBA" id="ARBA00004128"/>
    </source>
</evidence>
<dbReference type="GO" id="GO:0016887">
    <property type="term" value="F:ATP hydrolysis activity"/>
    <property type="evidence" value="ECO:0007669"/>
    <property type="project" value="InterPro"/>
</dbReference>
<dbReference type="CDD" id="cd18603">
    <property type="entry name" value="ABC_6TM_MRP1_2_3_6_D2_like"/>
    <property type="match status" value="1"/>
</dbReference>
<dbReference type="FunFam" id="3.40.50.300:FF:000074">
    <property type="entry name" value="Multidrug resistance-associated protein 5 isoform 1"/>
    <property type="match status" value="1"/>
</dbReference>
<organism evidence="14 15">
    <name type="scientific">Folsomia candida</name>
    <name type="common">Springtail</name>
    <dbReference type="NCBI Taxonomy" id="158441"/>
    <lineage>
        <taxon>Eukaryota</taxon>
        <taxon>Metazoa</taxon>
        <taxon>Ecdysozoa</taxon>
        <taxon>Arthropoda</taxon>
        <taxon>Hexapoda</taxon>
        <taxon>Collembola</taxon>
        <taxon>Entomobryomorpha</taxon>
        <taxon>Isotomoidea</taxon>
        <taxon>Isotomidae</taxon>
        <taxon>Proisotominae</taxon>
        <taxon>Folsomia</taxon>
    </lineage>
</organism>
<evidence type="ECO:0000313" key="14">
    <source>
        <dbReference type="EMBL" id="OXA42540.1"/>
    </source>
</evidence>
<dbReference type="GO" id="GO:0140359">
    <property type="term" value="F:ABC-type transporter activity"/>
    <property type="evidence" value="ECO:0007669"/>
    <property type="project" value="InterPro"/>
</dbReference>
<dbReference type="Proteomes" id="UP000198287">
    <property type="component" value="Unassembled WGS sequence"/>
</dbReference>
<keyword evidence="7" id="KW-0067">ATP-binding</keyword>
<dbReference type="OrthoDB" id="6500128at2759"/>
<evidence type="ECO:0000256" key="10">
    <source>
        <dbReference type="SAM" id="Phobius"/>
    </source>
</evidence>
<dbReference type="SUPFAM" id="SSF90123">
    <property type="entry name" value="ABC transporter transmembrane region"/>
    <property type="match status" value="1"/>
</dbReference>
<dbReference type="PROSITE" id="PS00211">
    <property type="entry name" value="ABC_TRANSPORTER_1"/>
    <property type="match status" value="1"/>
</dbReference>
<keyword evidence="11" id="KW-0732">Signal</keyword>
<keyword evidence="15" id="KW-1185">Reference proteome</keyword>
<dbReference type="Pfam" id="PF00664">
    <property type="entry name" value="ABC_membrane"/>
    <property type="match status" value="1"/>
</dbReference>
<dbReference type="InterPro" id="IPR050173">
    <property type="entry name" value="ABC_transporter_C-like"/>
</dbReference>
<reference evidence="14 15" key="1">
    <citation type="submission" date="2015-12" db="EMBL/GenBank/DDBJ databases">
        <title>The genome of Folsomia candida.</title>
        <authorList>
            <person name="Faddeeva A."/>
            <person name="Derks M.F."/>
            <person name="Anvar Y."/>
            <person name="Smit S."/>
            <person name="Van Straalen N."/>
            <person name="Roelofs D."/>
        </authorList>
    </citation>
    <scope>NUCLEOTIDE SEQUENCE [LARGE SCALE GENOMIC DNA]</scope>
    <source>
        <strain evidence="14 15">VU population</strain>
        <tissue evidence="14">Whole body</tissue>
    </source>
</reference>
<accession>A0A226DBN4</accession>
<dbReference type="PROSITE" id="PS50893">
    <property type="entry name" value="ABC_TRANSPORTER_2"/>
    <property type="match status" value="1"/>
</dbReference>
<gene>
    <name evidence="14" type="ORF">Fcan01_22995</name>
</gene>
<dbReference type="InterPro" id="IPR003439">
    <property type="entry name" value="ABC_transporter-like_ATP-bd"/>
</dbReference>
<evidence type="ECO:0000259" key="13">
    <source>
        <dbReference type="PROSITE" id="PS50929"/>
    </source>
</evidence>
<evidence type="ECO:0000259" key="12">
    <source>
        <dbReference type="PROSITE" id="PS50893"/>
    </source>
</evidence>
<dbReference type="PANTHER" id="PTHR24223">
    <property type="entry name" value="ATP-BINDING CASSETTE SUB-FAMILY C"/>
    <property type="match status" value="1"/>
</dbReference>
<evidence type="ECO:0000256" key="3">
    <source>
        <dbReference type="ARBA" id="ARBA00022448"/>
    </source>
</evidence>
<dbReference type="InterPro" id="IPR011527">
    <property type="entry name" value="ABC1_TM_dom"/>
</dbReference>
<dbReference type="Pfam" id="PF00005">
    <property type="entry name" value="ABC_tran"/>
    <property type="match status" value="1"/>
</dbReference>
<dbReference type="SMART" id="SM00382">
    <property type="entry name" value="AAA"/>
    <property type="match status" value="1"/>
</dbReference>
<dbReference type="PROSITE" id="PS50929">
    <property type="entry name" value="ABC_TM1F"/>
    <property type="match status" value="1"/>
</dbReference>
<dbReference type="CDD" id="cd03244">
    <property type="entry name" value="ABCC_MRP_domain2"/>
    <property type="match status" value="1"/>
</dbReference>
<name>A0A226DBN4_FOLCA</name>
<evidence type="ECO:0000256" key="9">
    <source>
        <dbReference type="ARBA" id="ARBA00023136"/>
    </source>
</evidence>
<dbReference type="Gene3D" id="1.20.1560.10">
    <property type="entry name" value="ABC transporter type 1, transmembrane domain"/>
    <property type="match status" value="1"/>
</dbReference>
<keyword evidence="6" id="KW-0547">Nucleotide-binding</keyword>
<dbReference type="SUPFAM" id="SSF52540">
    <property type="entry name" value="P-loop containing nucleoside triphosphate hydrolases"/>
    <property type="match status" value="1"/>
</dbReference>
<dbReference type="PANTHER" id="PTHR24223:SF443">
    <property type="entry name" value="MULTIDRUG-RESISTANCE LIKE PROTEIN 1, ISOFORM I"/>
    <property type="match status" value="1"/>
</dbReference>
<keyword evidence="3" id="KW-0813">Transport</keyword>
<evidence type="ECO:0000256" key="4">
    <source>
        <dbReference type="ARBA" id="ARBA00022692"/>
    </source>
</evidence>
<feature type="signal peptide" evidence="11">
    <location>
        <begin position="1"/>
        <end position="19"/>
    </location>
</feature>
<feature type="transmembrane region" description="Helical" evidence="10">
    <location>
        <begin position="142"/>
        <end position="163"/>
    </location>
</feature>
<keyword evidence="9 10" id="KW-0472">Membrane</keyword>
<dbReference type="GO" id="GO:0005774">
    <property type="term" value="C:vacuolar membrane"/>
    <property type="evidence" value="ECO:0007669"/>
    <property type="project" value="UniProtKB-SubCell"/>
</dbReference>
<comment type="similarity">
    <text evidence="2">Belongs to the ABC transporter superfamily. ABCC family. Conjugate transporter (TC 3.A.1.208) subfamily.</text>
</comment>
<comment type="caution">
    <text evidence="14">The sequence shown here is derived from an EMBL/GenBank/DDBJ whole genome shotgun (WGS) entry which is preliminary data.</text>
</comment>
<keyword evidence="4 10" id="KW-0812">Transmembrane</keyword>
<evidence type="ECO:0000256" key="5">
    <source>
        <dbReference type="ARBA" id="ARBA00022737"/>
    </source>
</evidence>
<sequence length="567" mass="62792">MSLSAFGFILLSTAAATYGNIWLSAWSKQATIDEQERNGIQNRDTTNKYLSGYGGLGGIQSVAILIGAASIAIATLNASERFHSNMLYKIIGAPMWFFDTTPLGRLMNKFTKDVDTADITLPQNIRSGLNIFLNTLSAIFNIAYSTPLFLIFIAPVTVFYLDFTLPLPIESHRCQLKRLESVSRSPIYSKFGEVITGSTTIRAFGLQDEFISESHQKINDNQKAYYPFISSSLWITTRLETIGSFIIFASAVFAVASNVDPAIAGLCISSALQITVLLNFLVRQASDLESNIVSVERMSEVNETPQEAAWQTTLRPTKEWPTQGRVEFVNYETRYREGLDLVLRGISCTFNPGEQIGIVGRTGAGKSSLTLALFRLIEPTSGKIIIDGQDITEIGLHDLRSKITIIPQDPVLFSGILRTNLDPFDAHTDQQIWDSLESAHLKSYVMSLPQGLQYEVAEEGQNFSVGQKQLICLARALLRKTKILVLDEATAAVDFIVETDDLIQKTIRQEFADSTVITIAHRLNTIMDSTRIVVLDKGQIVEFDSPENLMAHTTSMFYSMAKDAGLT</sequence>
<dbReference type="GO" id="GO:0005524">
    <property type="term" value="F:ATP binding"/>
    <property type="evidence" value="ECO:0007669"/>
    <property type="project" value="UniProtKB-KW"/>
</dbReference>
<feature type="domain" description="ABC transporter" evidence="12">
    <location>
        <begin position="326"/>
        <end position="562"/>
    </location>
</feature>
<feature type="chain" id="PRO_5044187903" evidence="11">
    <location>
        <begin position="20"/>
        <end position="567"/>
    </location>
</feature>
<evidence type="ECO:0000256" key="11">
    <source>
        <dbReference type="SAM" id="SignalP"/>
    </source>
</evidence>
<dbReference type="InterPro" id="IPR003593">
    <property type="entry name" value="AAA+_ATPase"/>
</dbReference>
<dbReference type="InterPro" id="IPR036640">
    <property type="entry name" value="ABC1_TM_sf"/>
</dbReference>
<protein>
    <submittedName>
        <fullName evidence="14">Multidrug resistance-associated protein 1</fullName>
    </submittedName>
</protein>
<dbReference type="InterPro" id="IPR027417">
    <property type="entry name" value="P-loop_NTPase"/>
</dbReference>
<dbReference type="STRING" id="158441.A0A226DBN4"/>
<dbReference type="InterPro" id="IPR017871">
    <property type="entry name" value="ABC_transporter-like_CS"/>
</dbReference>
<dbReference type="Gene3D" id="3.40.50.300">
    <property type="entry name" value="P-loop containing nucleotide triphosphate hydrolases"/>
    <property type="match status" value="1"/>
</dbReference>
<evidence type="ECO:0000256" key="7">
    <source>
        <dbReference type="ARBA" id="ARBA00022840"/>
    </source>
</evidence>
<dbReference type="FunFam" id="1.20.1560.10:FF:000010">
    <property type="entry name" value="Multidrug resistance-associated ABC transporter"/>
    <property type="match status" value="1"/>
</dbReference>